<evidence type="ECO:0000256" key="5">
    <source>
        <dbReference type="ARBA" id="ARBA00023015"/>
    </source>
</evidence>
<dbReference type="SMART" id="SM00342">
    <property type="entry name" value="HTH_ARAC"/>
    <property type="match status" value="1"/>
</dbReference>
<dbReference type="AlphaFoldDB" id="A0A3B0CW07"/>
<dbReference type="Proteomes" id="UP000282311">
    <property type="component" value="Unassembled WGS sequence"/>
</dbReference>
<reference evidence="10 11" key="1">
    <citation type="journal article" date="2007" name="Int. J. Syst. Evol. Microbiol.">
        <title>Paenibacillus ginsengarvi sp. nov., isolated from soil from ginseng cultivation.</title>
        <authorList>
            <person name="Yoon M.H."/>
            <person name="Ten L.N."/>
            <person name="Im W.T."/>
        </authorList>
    </citation>
    <scope>NUCLEOTIDE SEQUENCE [LARGE SCALE GENOMIC DNA]</scope>
    <source>
        <strain evidence="10 11">KCTC 13059</strain>
    </source>
</reference>
<accession>A0A3B0CW07</accession>
<dbReference type="PANTHER" id="PTHR30532">
    <property type="entry name" value="IRON III DICITRATE-BINDING PERIPLASMIC PROTEIN"/>
    <property type="match status" value="1"/>
</dbReference>
<keyword evidence="3" id="KW-0813">Transport</keyword>
<evidence type="ECO:0000256" key="2">
    <source>
        <dbReference type="ARBA" id="ARBA00008814"/>
    </source>
</evidence>
<dbReference type="GO" id="GO:0003700">
    <property type="term" value="F:DNA-binding transcription factor activity"/>
    <property type="evidence" value="ECO:0007669"/>
    <property type="project" value="InterPro"/>
</dbReference>
<evidence type="ECO:0000259" key="8">
    <source>
        <dbReference type="PROSITE" id="PS01124"/>
    </source>
</evidence>
<evidence type="ECO:0000256" key="7">
    <source>
        <dbReference type="ARBA" id="ARBA00023163"/>
    </source>
</evidence>
<dbReference type="PROSITE" id="PS01124">
    <property type="entry name" value="HTH_ARAC_FAMILY_2"/>
    <property type="match status" value="1"/>
</dbReference>
<dbReference type="SUPFAM" id="SSF53807">
    <property type="entry name" value="Helical backbone' metal receptor"/>
    <property type="match status" value="1"/>
</dbReference>
<comment type="similarity">
    <text evidence="2">Belongs to the bacterial solute-binding protein 8 family.</text>
</comment>
<feature type="domain" description="HTH araC/xylS-type" evidence="8">
    <location>
        <begin position="190"/>
        <end position="288"/>
    </location>
</feature>
<keyword evidence="7" id="KW-0804">Transcription</keyword>
<dbReference type="PROSITE" id="PS50983">
    <property type="entry name" value="FE_B12_PBP"/>
    <property type="match status" value="1"/>
</dbReference>
<comment type="caution">
    <text evidence="10">The sequence shown here is derived from an EMBL/GenBank/DDBJ whole genome shotgun (WGS) entry which is preliminary data.</text>
</comment>
<gene>
    <name evidence="10" type="ORF">D7M11_02535</name>
</gene>
<evidence type="ECO:0000256" key="1">
    <source>
        <dbReference type="ARBA" id="ARBA00004196"/>
    </source>
</evidence>
<dbReference type="GO" id="GO:0030288">
    <property type="term" value="C:outer membrane-bounded periplasmic space"/>
    <property type="evidence" value="ECO:0007669"/>
    <property type="project" value="TreeGrafter"/>
</dbReference>
<dbReference type="EMBL" id="RBAH01000001">
    <property type="protein sequence ID" value="RKN86849.1"/>
    <property type="molecule type" value="Genomic_DNA"/>
</dbReference>
<dbReference type="GO" id="GO:0043565">
    <property type="term" value="F:sequence-specific DNA binding"/>
    <property type="evidence" value="ECO:0007669"/>
    <property type="project" value="InterPro"/>
</dbReference>
<dbReference type="Pfam" id="PF01497">
    <property type="entry name" value="Peripla_BP_2"/>
    <property type="match status" value="1"/>
</dbReference>
<keyword evidence="6" id="KW-0238">DNA-binding</keyword>
<dbReference type="Gene3D" id="3.40.50.1980">
    <property type="entry name" value="Nitrogenase molybdenum iron protein domain"/>
    <property type="match status" value="2"/>
</dbReference>
<organism evidence="10 11">
    <name type="scientific">Paenibacillus ginsengarvi</name>
    <dbReference type="NCBI Taxonomy" id="400777"/>
    <lineage>
        <taxon>Bacteria</taxon>
        <taxon>Bacillati</taxon>
        <taxon>Bacillota</taxon>
        <taxon>Bacilli</taxon>
        <taxon>Bacillales</taxon>
        <taxon>Paenibacillaceae</taxon>
        <taxon>Paenibacillus</taxon>
    </lineage>
</organism>
<dbReference type="InterPro" id="IPR037923">
    <property type="entry name" value="HTH-like"/>
</dbReference>
<comment type="subcellular location">
    <subcellularLocation>
        <location evidence="1">Cell envelope</location>
    </subcellularLocation>
</comment>
<dbReference type="InterPro" id="IPR009057">
    <property type="entry name" value="Homeodomain-like_sf"/>
</dbReference>
<dbReference type="Pfam" id="PF12833">
    <property type="entry name" value="HTH_18"/>
    <property type="match status" value="1"/>
</dbReference>
<keyword evidence="11" id="KW-1185">Reference proteome</keyword>
<evidence type="ECO:0000259" key="9">
    <source>
        <dbReference type="PROSITE" id="PS50983"/>
    </source>
</evidence>
<evidence type="ECO:0000256" key="3">
    <source>
        <dbReference type="ARBA" id="ARBA00022448"/>
    </source>
</evidence>
<dbReference type="InterPro" id="IPR002491">
    <property type="entry name" value="ABC_transptr_periplasmic_BD"/>
</dbReference>
<sequence length="554" mass="62120">MRMVINWKGGPTMNPSEAGAAVVLHRLPSFHLSAALTETMPPGAQSDKTMLSDYCWLAVVRGQGTIAINSKLHPLYAGVCLMMRPGSVVRTEAASAEALLLYRLHFIVDDPGGRGANGSGAAEELLGLGEVRFQQLHLLAEFMEELAAGAAQTDPLGTFRANIRFQELLADLFEQNRPGDSEQTAIRTVEQTIVVMHRSFREVLSIDQLARDAGVGRAKYNSLFKSITGSTPIDYLTQLRINRAKTLLQQPGSRLKDVAAEAGFQDEYYFSRRFKMTVGMSPKRYANRYARQPRIVSLQYLGELLSLGVKPVGTNESLLHAFPAEAKGVAGIGEPFDADFVLRLKPDLILLPSFLPKDWHETIAKLAPVAEIDWFDDVYARMNKIGALLDRRKEAEAWIGRYEAKSERTREFIAPYVSPGESATAFIYDGKHRKLFIYGRYNFGHTLYRALRFAPPDKLRKLMERDKRLRWTHIEPEAMQEYAGDRVFLLVTEDDAAQKWARAMLGSTAWTRLPAVRNGRAYVVPCKWGLYDPLTLDHHLDEMAELLTNSAGGW</sequence>
<dbReference type="SUPFAM" id="SSF46689">
    <property type="entry name" value="Homeodomain-like"/>
    <property type="match status" value="2"/>
</dbReference>
<evidence type="ECO:0000256" key="6">
    <source>
        <dbReference type="ARBA" id="ARBA00023125"/>
    </source>
</evidence>
<keyword evidence="5" id="KW-0805">Transcription regulation</keyword>
<dbReference type="GO" id="GO:1901678">
    <property type="term" value="P:iron coordination entity transport"/>
    <property type="evidence" value="ECO:0007669"/>
    <property type="project" value="UniProtKB-ARBA"/>
</dbReference>
<dbReference type="PANTHER" id="PTHR30532:SF26">
    <property type="entry name" value="IRON(3+)-HYDROXAMATE-BINDING PROTEIN FHUD"/>
    <property type="match status" value="1"/>
</dbReference>
<evidence type="ECO:0000313" key="10">
    <source>
        <dbReference type="EMBL" id="RKN86849.1"/>
    </source>
</evidence>
<dbReference type="Gene3D" id="1.10.10.60">
    <property type="entry name" value="Homeodomain-like"/>
    <property type="match status" value="2"/>
</dbReference>
<proteinExistence type="inferred from homology"/>
<name>A0A3B0CW07_9BACL</name>
<evidence type="ECO:0000256" key="4">
    <source>
        <dbReference type="ARBA" id="ARBA00022729"/>
    </source>
</evidence>
<evidence type="ECO:0000313" key="11">
    <source>
        <dbReference type="Proteomes" id="UP000282311"/>
    </source>
</evidence>
<keyword evidence="4" id="KW-0732">Signal</keyword>
<feature type="domain" description="Fe/B12 periplasmic-binding" evidence="9">
    <location>
        <begin position="292"/>
        <end position="551"/>
    </location>
</feature>
<dbReference type="InterPro" id="IPR018062">
    <property type="entry name" value="HTH_AraC-typ_CS"/>
</dbReference>
<dbReference type="SUPFAM" id="SSF51215">
    <property type="entry name" value="Regulatory protein AraC"/>
    <property type="match status" value="1"/>
</dbReference>
<dbReference type="InterPro" id="IPR051313">
    <property type="entry name" value="Bact_iron-sidero_bind"/>
</dbReference>
<protein>
    <submittedName>
        <fullName evidence="10">Helix-turn-helix domain-containing protein</fullName>
    </submittedName>
</protein>
<dbReference type="InterPro" id="IPR018060">
    <property type="entry name" value="HTH_AraC"/>
</dbReference>
<dbReference type="PROSITE" id="PS00041">
    <property type="entry name" value="HTH_ARAC_FAMILY_1"/>
    <property type="match status" value="1"/>
</dbReference>